<dbReference type="SMART" id="SM00220">
    <property type="entry name" value="S_TKc"/>
    <property type="match status" value="1"/>
</dbReference>
<evidence type="ECO:0000256" key="10">
    <source>
        <dbReference type="ARBA" id="ARBA00022840"/>
    </source>
</evidence>
<comment type="subcellular location">
    <subcellularLocation>
        <location evidence="1">Membrane</location>
        <topology evidence="1">Single-pass membrane protein</topology>
    </subcellularLocation>
</comment>
<dbReference type="InterPro" id="IPR055414">
    <property type="entry name" value="LRR_R13L4/SHOC2-like"/>
</dbReference>
<comment type="caution">
    <text evidence="17">The sequence shown here is derived from an EMBL/GenBank/DDBJ whole genome shotgun (WGS) entry which is preliminary data.</text>
</comment>
<dbReference type="EMBL" id="JAFEMO010000013">
    <property type="protein sequence ID" value="KAH7549907.1"/>
    <property type="molecule type" value="Genomic_DNA"/>
</dbReference>
<evidence type="ECO:0000256" key="5">
    <source>
        <dbReference type="ARBA" id="ARBA00022692"/>
    </source>
</evidence>
<feature type="binding site" evidence="14">
    <location>
        <position position="737"/>
    </location>
    <ligand>
        <name>ATP</name>
        <dbReference type="ChEBI" id="CHEBI:30616"/>
    </ligand>
</feature>
<keyword evidence="12 15" id="KW-0472">Membrane</keyword>
<keyword evidence="6" id="KW-0732">Signal</keyword>
<evidence type="ECO:0000256" key="1">
    <source>
        <dbReference type="ARBA" id="ARBA00004167"/>
    </source>
</evidence>
<dbReference type="Pfam" id="PF23598">
    <property type="entry name" value="LRR_14"/>
    <property type="match status" value="1"/>
</dbReference>
<dbReference type="PANTHER" id="PTHR48056:SF89">
    <property type="entry name" value="OS06G0585982 PROTEIN"/>
    <property type="match status" value="1"/>
</dbReference>
<reference evidence="17 18" key="1">
    <citation type="submission" date="2021-02" db="EMBL/GenBank/DDBJ databases">
        <title>Plant Genome Project.</title>
        <authorList>
            <person name="Zhang R.-G."/>
        </authorList>
    </citation>
    <scope>NUCLEOTIDE SEQUENCE [LARGE SCALE GENOMIC DNA]</scope>
    <source>
        <tissue evidence="17">Leaves</tissue>
    </source>
</reference>
<evidence type="ECO:0000313" key="18">
    <source>
        <dbReference type="Proteomes" id="UP000827721"/>
    </source>
</evidence>
<keyword evidence="4" id="KW-0808">Transferase</keyword>
<dbReference type="PROSITE" id="PS50011">
    <property type="entry name" value="PROTEIN_KINASE_DOM"/>
    <property type="match status" value="1"/>
</dbReference>
<evidence type="ECO:0000256" key="14">
    <source>
        <dbReference type="PROSITE-ProRule" id="PRU10141"/>
    </source>
</evidence>
<evidence type="ECO:0000256" key="15">
    <source>
        <dbReference type="SAM" id="Phobius"/>
    </source>
</evidence>
<dbReference type="SMART" id="SM00369">
    <property type="entry name" value="LRR_TYP"/>
    <property type="match status" value="8"/>
</dbReference>
<accession>A0ABQ8H7K5</accession>
<evidence type="ECO:0000313" key="17">
    <source>
        <dbReference type="EMBL" id="KAH7549907.1"/>
    </source>
</evidence>
<dbReference type="Gene3D" id="1.10.510.10">
    <property type="entry name" value="Transferase(Phosphotransferase) domain 1"/>
    <property type="match status" value="1"/>
</dbReference>
<keyword evidence="8 14" id="KW-0547">Nucleotide-binding</keyword>
<dbReference type="PROSITE" id="PS00107">
    <property type="entry name" value="PROTEIN_KINASE_ATP"/>
    <property type="match status" value="1"/>
</dbReference>
<evidence type="ECO:0000256" key="2">
    <source>
        <dbReference type="ARBA" id="ARBA00008684"/>
    </source>
</evidence>
<dbReference type="InterPro" id="IPR011009">
    <property type="entry name" value="Kinase-like_dom_sf"/>
</dbReference>
<keyword evidence="13" id="KW-0325">Glycoprotein</keyword>
<keyword evidence="10 14" id="KW-0067">ATP-binding</keyword>
<sequence length="1022" mass="111365">MLGSCSSCPAILPWCYILLLSYGFSTLSTTTAVANEMDRLALLAIKSQLHDPREVTSSWNSSVHMCLWTGVLCGRRHQRVIGLDLRNQSIGGPLSLFIGNLSFLRFIHLEDNNFFGEIPQEVGHLFRLETLIVSNNSFSGTIPTNLSQCSNLITLVANNNNLEGEIPREIGNLLKLQILSIGGNRLRGQLPESIGNLSALQVMYFGMNSLSGRIPDTFGQLRSLNFFNLAVNNFSGTVAPSIYNISSLDLIILAFNRFTGTLPPNIGYNLPNLKIFVIAANSFTGSLPHSLSNASNLVDLDVSSNHFSGEVSIDFGVLGNLSRLNLGRNSLGHRAANDLEFMTSLANCSKLERLGLHVNQFGGVLSHHVANLSTTLHIIDIGFNPISGSIDPGIGNLVNLIALSMQFNQLTGTIPHVIGELKNLQVLELRGNSLQGSIPTSIGNLTVLTKLLLESNNLQGNIPSTLGNCQNLLLLTLSKNKLTGNVPQQILGITTLSLGLDLSQNLLSGPFPSEVGNLKNLVALDISRNKFSRTIPAAIGGCSILENLYLQGNLFSGSIPSTLSSLRSIKVLDLSSNNLSGQIPKYLESLPFLVYLNLSHNHFEGEVPTKGVFSNKTGMSLTDNEKLCGGSAELHLPTCHSKGSKKSKINLLKIVIPVTVSFFILSSCFVIILIQRRKSAHKSSRMSSMKVKFPMVSYAELSKATNEFSSSNKIGQGSSGFVYKGLLGDSGTLVAVKVINLQEKGASKSFMAECEALKNIRHRNLIKIITICSSIDFKGADFKALVYEYMENGSLEEWLHKNNDQLDTRNLSLTQRLNIAIDVAFATEYLHHRCQPSIIHGDLKPSNVLLDHDIVAHVGDFGLAKFLSNHSLTTASSTQSSSLGIRGTVGYVAPEYGMGSQVSMQGDVYSFGILLLEMFTGRRPTDSMFSADLTLHDFAKTAVPEKVMEIVEPSLLLELRVDNNNDDNFVRPEVLVRIEDCLVAVLRTGVLCSMKSPAERMKMTDVVAQLCTVREKFLGRRI</sequence>
<evidence type="ECO:0000256" key="11">
    <source>
        <dbReference type="ARBA" id="ARBA00022989"/>
    </source>
</evidence>
<dbReference type="Gene3D" id="3.80.10.10">
    <property type="entry name" value="Ribonuclease Inhibitor"/>
    <property type="match status" value="3"/>
</dbReference>
<dbReference type="SUPFAM" id="SSF56112">
    <property type="entry name" value="Protein kinase-like (PK-like)"/>
    <property type="match status" value="1"/>
</dbReference>
<dbReference type="InterPro" id="IPR008271">
    <property type="entry name" value="Ser/Thr_kinase_AS"/>
</dbReference>
<dbReference type="InterPro" id="IPR000719">
    <property type="entry name" value="Prot_kinase_dom"/>
</dbReference>
<evidence type="ECO:0000256" key="4">
    <source>
        <dbReference type="ARBA" id="ARBA00022679"/>
    </source>
</evidence>
<protein>
    <recommendedName>
        <fullName evidence="16">Protein kinase domain-containing protein</fullName>
    </recommendedName>
</protein>
<keyword evidence="18" id="KW-1185">Reference proteome</keyword>
<dbReference type="Pfam" id="PF08263">
    <property type="entry name" value="LRRNT_2"/>
    <property type="match status" value="1"/>
</dbReference>
<gene>
    <name evidence="17" type="ORF">JRO89_XS13G0103500</name>
</gene>
<evidence type="ECO:0000256" key="12">
    <source>
        <dbReference type="ARBA" id="ARBA00023136"/>
    </source>
</evidence>
<dbReference type="PROSITE" id="PS00108">
    <property type="entry name" value="PROTEIN_KINASE_ST"/>
    <property type="match status" value="1"/>
</dbReference>
<dbReference type="InterPro" id="IPR013210">
    <property type="entry name" value="LRR_N_plant-typ"/>
</dbReference>
<proteinExistence type="inferred from homology"/>
<dbReference type="InterPro" id="IPR032675">
    <property type="entry name" value="LRR_dom_sf"/>
</dbReference>
<dbReference type="InterPro" id="IPR017441">
    <property type="entry name" value="Protein_kinase_ATP_BS"/>
</dbReference>
<organism evidence="17 18">
    <name type="scientific">Xanthoceras sorbifolium</name>
    <dbReference type="NCBI Taxonomy" id="99658"/>
    <lineage>
        <taxon>Eukaryota</taxon>
        <taxon>Viridiplantae</taxon>
        <taxon>Streptophyta</taxon>
        <taxon>Embryophyta</taxon>
        <taxon>Tracheophyta</taxon>
        <taxon>Spermatophyta</taxon>
        <taxon>Magnoliopsida</taxon>
        <taxon>eudicotyledons</taxon>
        <taxon>Gunneridae</taxon>
        <taxon>Pentapetalae</taxon>
        <taxon>rosids</taxon>
        <taxon>malvids</taxon>
        <taxon>Sapindales</taxon>
        <taxon>Sapindaceae</taxon>
        <taxon>Xanthoceroideae</taxon>
        <taxon>Xanthoceras</taxon>
    </lineage>
</organism>
<evidence type="ECO:0000256" key="13">
    <source>
        <dbReference type="ARBA" id="ARBA00023180"/>
    </source>
</evidence>
<dbReference type="Gene3D" id="3.30.200.20">
    <property type="entry name" value="Phosphorylase Kinase, domain 1"/>
    <property type="match status" value="1"/>
</dbReference>
<dbReference type="Pfam" id="PF00560">
    <property type="entry name" value="LRR_1"/>
    <property type="match status" value="3"/>
</dbReference>
<keyword evidence="11 15" id="KW-1133">Transmembrane helix</keyword>
<dbReference type="InterPro" id="IPR003591">
    <property type="entry name" value="Leu-rich_rpt_typical-subtyp"/>
</dbReference>
<dbReference type="SUPFAM" id="SSF52058">
    <property type="entry name" value="L domain-like"/>
    <property type="match status" value="2"/>
</dbReference>
<evidence type="ECO:0000256" key="6">
    <source>
        <dbReference type="ARBA" id="ARBA00022729"/>
    </source>
</evidence>
<keyword evidence="3" id="KW-0433">Leucine-rich repeat</keyword>
<dbReference type="InterPro" id="IPR050647">
    <property type="entry name" value="Plant_LRR-RLKs"/>
</dbReference>
<dbReference type="Pfam" id="PF00069">
    <property type="entry name" value="Pkinase"/>
    <property type="match status" value="1"/>
</dbReference>
<dbReference type="Proteomes" id="UP000827721">
    <property type="component" value="Unassembled WGS sequence"/>
</dbReference>
<evidence type="ECO:0000256" key="7">
    <source>
        <dbReference type="ARBA" id="ARBA00022737"/>
    </source>
</evidence>
<evidence type="ECO:0000256" key="8">
    <source>
        <dbReference type="ARBA" id="ARBA00022741"/>
    </source>
</evidence>
<dbReference type="InterPro" id="IPR001611">
    <property type="entry name" value="Leu-rich_rpt"/>
</dbReference>
<feature type="domain" description="Protein kinase" evidence="16">
    <location>
        <begin position="708"/>
        <end position="1018"/>
    </location>
</feature>
<dbReference type="SMART" id="SM00365">
    <property type="entry name" value="LRR_SD22"/>
    <property type="match status" value="3"/>
</dbReference>
<evidence type="ECO:0000259" key="16">
    <source>
        <dbReference type="PROSITE" id="PS50011"/>
    </source>
</evidence>
<keyword evidence="5 15" id="KW-0812">Transmembrane</keyword>
<keyword evidence="9" id="KW-0418">Kinase</keyword>
<name>A0ABQ8H7K5_9ROSI</name>
<keyword evidence="7" id="KW-0677">Repeat</keyword>
<dbReference type="PANTHER" id="PTHR48056">
    <property type="entry name" value="LRR RECEPTOR-LIKE SERINE/THREONINE-PROTEIN KINASE-RELATED"/>
    <property type="match status" value="1"/>
</dbReference>
<comment type="similarity">
    <text evidence="2">Belongs to the protein kinase superfamily. Ser/Thr protein kinase family.</text>
</comment>
<feature type="transmembrane region" description="Helical" evidence="15">
    <location>
        <begin position="654"/>
        <end position="674"/>
    </location>
</feature>
<evidence type="ECO:0000256" key="3">
    <source>
        <dbReference type="ARBA" id="ARBA00022614"/>
    </source>
</evidence>
<evidence type="ECO:0000256" key="9">
    <source>
        <dbReference type="ARBA" id="ARBA00022777"/>
    </source>
</evidence>